<dbReference type="Proteomes" id="UP000242664">
    <property type="component" value="Unassembled WGS sequence"/>
</dbReference>
<feature type="non-terminal residue" evidence="1">
    <location>
        <position position="29"/>
    </location>
</feature>
<organism evidence="1 2">
    <name type="scientific">Vibrio antiquarius (strain Ex25)</name>
    <dbReference type="NCBI Taxonomy" id="150340"/>
    <lineage>
        <taxon>Bacteria</taxon>
        <taxon>Pseudomonadati</taxon>
        <taxon>Pseudomonadota</taxon>
        <taxon>Gammaproteobacteria</taxon>
        <taxon>Vibrionales</taxon>
        <taxon>Vibrionaceae</taxon>
        <taxon>Vibrio</taxon>
        <taxon>Vibrio diabolicus subgroup</taxon>
    </lineage>
</organism>
<gene>
    <name evidence="1" type="ORF">VEx25_0095</name>
</gene>
<evidence type="ECO:0000313" key="2">
    <source>
        <dbReference type="Proteomes" id="UP000242664"/>
    </source>
</evidence>
<proteinExistence type="predicted"/>
<evidence type="ECO:0000313" key="1">
    <source>
        <dbReference type="EMBL" id="EDN57778.1"/>
    </source>
</evidence>
<sequence length="29" mass="2962">MIARAPSKAALVSVMPLSASRYLLASLSG</sequence>
<protein>
    <submittedName>
        <fullName evidence="1">Uncharacterized protein</fullName>
    </submittedName>
</protein>
<reference evidence="2" key="1">
    <citation type="submission" date="2006-10" db="EMBL/GenBank/DDBJ databases">
        <authorList>
            <person name="Heidelberg J."/>
            <person name="Sebastian Y."/>
        </authorList>
    </citation>
    <scope>NUCLEOTIDE SEQUENCE [LARGE SCALE GENOMIC DNA]</scope>
    <source>
        <strain evidence="2">EX25</strain>
    </source>
</reference>
<name>A0ABM9WX05_VIBAE</name>
<accession>A0ABM9WX05</accession>
<keyword evidence="2" id="KW-1185">Reference proteome</keyword>
<dbReference type="EMBL" id="DS267815">
    <property type="protein sequence ID" value="EDN57778.1"/>
    <property type="molecule type" value="Genomic_DNA"/>
</dbReference>